<dbReference type="PANTHER" id="PTHR21075:SF0">
    <property type="entry name" value="ANAEROBIC RIBONUCLEOSIDE-TRIPHOSPHATE REDUCTASE"/>
    <property type="match status" value="1"/>
</dbReference>
<dbReference type="InterPro" id="IPR036390">
    <property type="entry name" value="WH_DNA-bd_sf"/>
</dbReference>
<dbReference type="Gene3D" id="1.10.10.10">
    <property type="entry name" value="Winged helix-like DNA-binding domain superfamily/Winged helix DNA-binding domain"/>
    <property type="match status" value="1"/>
</dbReference>
<dbReference type="SUPFAM" id="SSF46785">
    <property type="entry name" value="Winged helix' DNA-binding domain"/>
    <property type="match status" value="1"/>
</dbReference>
<dbReference type="InterPro" id="IPR036388">
    <property type="entry name" value="WH-like_DNA-bd_sf"/>
</dbReference>
<gene>
    <name evidence="5" type="ORF">EYH45_00925</name>
</gene>
<dbReference type="PANTHER" id="PTHR21075">
    <property type="entry name" value="ANAEROBIC RIBONUCLEOSIDE-TRIPHOSPHATE REDUCTASE"/>
    <property type="match status" value="1"/>
</dbReference>
<dbReference type="SMART" id="SM00418">
    <property type="entry name" value="HTH_ARSR"/>
    <property type="match status" value="1"/>
</dbReference>
<organism evidence="5 6">
    <name type="scientific">Caldiarchaeum subterraneum</name>
    <dbReference type="NCBI Taxonomy" id="311458"/>
    <lineage>
        <taxon>Archaea</taxon>
        <taxon>Nitrososphaerota</taxon>
        <taxon>Candidatus Caldarchaeales</taxon>
        <taxon>Candidatus Caldarchaeaceae</taxon>
        <taxon>Candidatus Caldarchaeum</taxon>
    </lineage>
</organism>
<dbReference type="AlphaFoldDB" id="A0A832ZVI3"/>
<evidence type="ECO:0000256" key="3">
    <source>
        <dbReference type="PROSITE-ProRule" id="PRU00492"/>
    </source>
</evidence>
<evidence type="ECO:0000256" key="1">
    <source>
        <dbReference type="ARBA" id="ARBA00022741"/>
    </source>
</evidence>
<accession>A0A832ZVI3</accession>
<dbReference type="GO" id="GO:0031250">
    <property type="term" value="C:anaerobic ribonucleoside-triphosphate reductase complex"/>
    <property type="evidence" value="ECO:0007669"/>
    <property type="project" value="TreeGrafter"/>
</dbReference>
<dbReference type="InterPro" id="IPR011991">
    <property type="entry name" value="ArsR-like_HTH"/>
</dbReference>
<keyword evidence="2 3" id="KW-0067">ATP-binding</keyword>
<dbReference type="EMBL" id="DQVM01000018">
    <property type="protein sequence ID" value="HIQ29107.1"/>
    <property type="molecule type" value="Genomic_DNA"/>
</dbReference>
<evidence type="ECO:0000256" key="2">
    <source>
        <dbReference type="ARBA" id="ARBA00022840"/>
    </source>
</evidence>
<proteinExistence type="predicted"/>
<dbReference type="GO" id="GO:0003700">
    <property type="term" value="F:DNA-binding transcription factor activity"/>
    <property type="evidence" value="ECO:0007669"/>
    <property type="project" value="InterPro"/>
</dbReference>
<protein>
    <submittedName>
        <fullName evidence="5">ArsR family transcriptional regulator</fullName>
    </submittedName>
</protein>
<dbReference type="GO" id="GO:0008998">
    <property type="term" value="F:ribonucleoside-triphosphate reductase (thioredoxin) activity"/>
    <property type="evidence" value="ECO:0007669"/>
    <property type="project" value="TreeGrafter"/>
</dbReference>
<feature type="domain" description="ATP-cone" evidence="4">
    <location>
        <begin position="99"/>
        <end position="192"/>
    </location>
</feature>
<dbReference type="GO" id="GO:0009265">
    <property type="term" value="P:2'-deoxyribonucleotide biosynthetic process"/>
    <property type="evidence" value="ECO:0007669"/>
    <property type="project" value="TreeGrafter"/>
</dbReference>
<dbReference type="Pfam" id="PF24038">
    <property type="entry name" value="DUF7347"/>
    <property type="match status" value="1"/>
</dbReference>
<dbReference type="Proteomes" id="UP000608579">
    <property type="component" value="Unassembled WGS sequence"/>
</dbReference>
<dbReference type="CDD" id="cd00090">
    <property type="entry name" value="HTH_ARSR"/>
    <property type="match status" value="1"/>
</dbReference>
<name>A0A832ZVI3_CALS0</name>
<evidence type="ECO:0000313" key="6">
    <source>
        <dbReference type="Proteomes" id="UP000608579"/>
    </source>
</evidence>
<dbReference type="GO" id="GO:0004748">
    <property type="term" value="F:ribonucleoside-diphosphate reductase activity, thioredoxin disulfide as acceptor"/>
    <property type="evidence" value="ECO:0007669"/>
    <property type="project" value="TreeGrafter"/>
</dbReference>
<dbReference type="PROSITE" id="PS51161">
    <property type="entry name" value="ATP_CONE"/>
    <property type="match status" value="1"/>
</dbReference>
<reference evidence="5" key="1">
    <citation type="journal article" date="2020" name="ISME J.">
        <title>Gammaproteobacteria mediating utilization of methyl-, sulfur- and petroleum organic compounds in deep ocean hydrothermal plumes.</title>
        <authorList>
            <person name="Zhou Z."/>
            <person name="Liu Y."/>
            <person name="Pan J."/>
            <person name="Cron B.R."/>
            <person name="Toner B.M."/>
            <person name="Anantharaman K."/>
            <person name="Breier J.A."/>
            <person name="Dick G.J."/>
            <person name="Li M."/>
        </authorList>
    </citation>
    <scope>NUCLEOTIDE SEQUENCE</scope>
    <source>
        <strain evidence="5">SZUA-1515</strain>
    </source>
</reference>
<sequence length="226" mass="25634">MSSFSVDESIVLEALSSPQRLKMLRILATQPAGYTDLMRMLGMTKQRDAGKFSYHLKKLLSAGLVQVNEKTRLYELSRKGEAVLQVLADLRKALSSPSMMIVRRSNHAVEPFDRNKIVDVLIREANIPSRLADKVAMLAEEKLRDLNIEYLTAPLIRELVNTILIDLQLEKYRHKLTRVGLPLYDLKQLITQASRSNTPHSILFKASESAVTEYTILESLPREVSD</sequence>
<evidence type="ECO:0000313" key="5">
    <source>
        <dbReference type="EMBL" id="HIQ29107.1"/>
    </source>
</evidence>
<dbReference type="InterPro" id="IPR005144">
    <property type="entry name" value="ATP-cone_dom"/>
</dbReference>
<dbReference type="InterPro" id="IPR055771">
    <property type="entry name" value="DUF7347"/>
</dbReference>
<evidence type="ECO:0000259" key="4">
    <source>
        <dbReference type="PROSITE" id="PS51161"/>
    </source>
</evidence>
<keyword evidence="1 3" id="KW-0547">Nucleotide-binding</keyword>
<dbReference type="InterPro" id="IPR001845">
    <property type="entry name" value="HTH_ArsR_DNA-bd_dom"/>
</dbReference>
<comment type="caution">
    <text evidence="5">The sequence shown here is derived from an EMBL/GenBank/DDBJ whole genome shotgun (WGS) entry which is preliminary data.</text>
</comment>
<dbReference type="Pfam" id="PF03477">
    <property type="entry name" value="ATP-cone"/>
    <property type="match status" value="1"/>
</dbReference>
<dbReference type="GO" id="GO:0005524">
    <property type="term" value="F:ATP binding"/>
    <property type="evidence" value="ECO:0007669"/>
    <property type="project" value="UniProtKB-UniRule"/>
</dbReference>
<feature type="non-terminal residue" evidence="5">
    <location>
        <position position="226"/>
    </location>
</feature>